<dbReference type="EMBL" id="VHSG01000006">
    <property type="protein sequence ID" value="TQV84295.1"/>
    <property type="molecule type" value="Genomic_DNA"/>
</dbReference>
<reference evidence="1 2" key="1">
    <citation type="submission" date="2019-06" db="EMBL/GenBank/DDBJ databases">
        <title>Whole genome sequence for Cellvibrionaceae sp. R142.</title>
        <authorList>
            <person name="Wang G."/>
        </authorList>
    </citation>
    <scope>NUCLEOTIDE SEQUENCE [LARGE SCALE GENOMIC DNA]</scope>
    <source>
        <strain evidence="1 2">R142</strain>
    </source>
</reference>
<dbReference type="Proteomes" id="UP000319732">
    <property type="component" value="Unassembled WGS sequence"/>
</dbReference>
<evidence type="ECO:0008006" key="3">
    <source>
        <dbReference type="Google" id="ProtNLM"/>
    </source>
</evidence>
<organism evidence="1 2">
    <name type="scientific">Exilibacterium tricleocarpae</name>
    <dbReference type="NCBI Taxonomy" id="2591008"/>
    <lineage>
        <taxon>Bacteria</taxon>
        <taxon>Pseudomonadati</taxon>
        <taxon>Pseudomonadota</taxon>
        <taxon>Gammaproteobacteria</taxon>
        <taxon>Cellvibrionales</taxon>
        <taxon>Cellvibrionaceae</taxon>
        <taxon>Exilibacterium</taxon>
    </lineage>
</organism>
<comment type="caution">
    <text evidence="1">The sequence shown here is derived from an EMBL/GenBank/DDBJ whole genome shotgun (WGS) entry which is preliminary data.</text>
</comment>
<dbReference type="AlphaFoldDB" id="A0A545U496"/>
<dbReference type="RefSeq" id="WP_142903374.1">
    <property type="nucleotide sequence ID" value="NZ_ML660089.1"/>
</dbReference>
<evidence type="ECO:0000313" key="2">
    <source>
        <dbReference type="Proteomes" id="UP000319732"/>
    </source>
</evidence>
<gene>
    <name evidence="1" type="ORF">FKG94_06465</name>
</gene>
<accession>A0A545U496</accession>
<sequence>MRVNARLDEEHQKKLEALKQMDGVSVTAVVVEAIDLLYEKKVNKAKKMKDFLASDFIGCAEGAEDLSENYKDYLDQTLSNKHDHS</sequence>
<protein>
    <recommendedName>
        <fullName evidence="3">CopG family transcriptional regulator</fullName>
    </recommendedName>
</protein>
<evidence type="ECO:0000313" key="1">
    <source>
        <dbReference type="EMBL" id="TQV84295.1"/>
    </source>
</evidence>
<dbReference type="OrthoDB" id="573948at2"/>
<proteinExistence type="predicted"/>
<name>A0A545U496_9GAMM</name>
<keyword evidence="2" id="KW-1185">Reference proteome</keyword>